<dbReference type="Gene3D" id="3.10.20.870">
    <property type="entry name" value="PFU (PLAA family ubiquitin binding), C-terminal domain"/>
    <property type="match status" value="1"/>
</dbReference>
<keyword evidence="4" id="KW-1185">Reference proteome</keyword>
<feature type="compositionally biased region" description="Polar residues" evidence="2">
    <location>
        <begin position="781"/>
        <end position="790"/>
    </location>
</feature>
<dbReference type="PANTHER" id="PTHR35381:SF1">
    <property type="entry name" value="EF-HAND DOMAIN-CONTAINING PROTEIN"/>
    <property type="match status" value="1"/>
</dbReference>
<feature type="compositionally biased region" description="Low complexity" evidence="2">
    <location>
        <begin position="839"/>
        <end position="855"/>
    </location>
</feature>
<keyword evidence="1" id="KW-0175">Coiled coil</keyword>
<reference evidence="3 4" key="1">
    <citation type="journal article" date="2024" name="Nat. Commun.">
        <title>Phylogenomics reveals the evolutionary origins of lichenization in chlorophyte algae.</title>
        <authorList>
            <person name="Puginier C."/>
            <person name="Libourel C."/>
            <person name="Otte J."/>
            <person name="Skaloud P."/>
            <person name="Haon M."/>
            <person name="Grisel S."/>
            <person name="Petersen M."/>
            <person name="Berrin J.G."/>
            <person name="Delaux P.M."/>
            <person name="Dal Grande F."/>
            <person name="Keller J."/>
        </authorList>
    </citation>
    <scope>NUCLEOTIDE SEQUENCE [LARGE SCALE GENOMIC DNA]</scope>
    <source>
        <strain evidence="3 4">SAG 2145</strain>
    </source>
</reference>
<gene>
    <name evidence="3" type="ORF">WJX74_005925</name>
</gene>
<feature type="region of interest" description="Disordered" evidence="2">
    <location>
        <begin position="816"/>
        <end position="986"/>
    </location>
</feature>
<evidence type="ECO:0000313" key="3">
    <source>
        <dbReference type="EMBL" id="KAK9818631.1"/>
    </source>
</evidence>
<dbReference type="InterPro" id="IPR038122">
    <property type="entry name" value="PFU_sf"/>
</dbReference>
<dbReference type="Proteomes" id="UP001438707">
    <property type="component" value="Unassembled WGS sequence"/>
</dbReference>
<feature type="compositionally biased region" description="Polar residues" evidence="2">
    <location>
        <begin position="79"/>
        <end position="93"/>
    </location>
</feature>
<feature type="region of interest" description="Disordered" evidence="2">
    <location>
        <begin position="781"/>
        <end position="802"/>
    </location>
</feature>
<feature type="region of interest" description="Disordered" evidence="2">
    <location>
        <begin position="1"/>
        <end position="35"/>
    </location>
</feature>
<organism evidence="3 4">
    <name type="scientific">Apatococcus lobatus</name>
    <dbReference type="NCBI Taxonomy" id="904363"/>
    <lineage>
        <taxon>Eukaryota</taxon>
        <taxon>Viridiplantae</taxon>
        <taxon>Chlorophyta</taxon>
        <taxon>core chlorophytes</taxon>
        <taxon>Trebouxiophyceae</taxon>
        <taxon>Chlorellales</taxon>
        <taxon>Chlorellaceae</taxon>
        <taxon>Apatococcus</taxon>
    </lineage>
</organism>
<evidence type="ECO:0000313" key="4">
    <source>
        <dbReference type="Proteomes" id="UP001438707"/>
    </source>
</evidence>
<feature type="region of interest" description="Disordered" evidence="2">
    <location>
        <begin position="236"/>
        <end position="278"/>
    </location>
</feature>
<feature type="compositionally biased region" description="Basic and acidic residues" evidence="2">
    <location>
        <begin position="450"/>
        <end position="473"/>
    </location>
</feature>
<feature type="coiled-coil region" evidence="1">
    <location>
        <begin position="347"/>
        <end position="408"/>
    </location>
</feature>
<feature type="compositionally biased region" description="Basic and acidic residues" evidence="2">
    <location>
        <begin position="121"/>
        <end position="135"/>
    </location>
</feature>
<feature type="compositionally biased region" description="Basic and acidic residues" evidence="2">
    <location>
        <begin position="238"/>
        <end position="247"/>
    </location>
</feature>
<accession>A0AAW1Q9E7</accession>
<name>A0AAW1Q9E7_9CHLO</name>
<dbReference type="EMBL" id="JALJOS010000058">
    <property type="protein sequence ID" value="KAK9818631.1"/>
    <property type="molecule type" value="Genomic_DNA"/>
</dbReference>
<protein>
    <submittedName>
        <fullName evidence="3">Uncharacterized protein</fullName>
    </submittedName>
</protein>
<dbReference type="AlphaFoldDB" id="A0AAW1Q9E7"/>
<feature type="region of interest" description="Disordered" evidence="2">
    <location>
        <begin position="53"/>
        <end position="149"/>
    </location>
</feature>
<sequence>MGKEPERRTLLVTTVDIGDGRSDKVHLREGDSPLDAAKALCRRNGLPEEVVEPLRQHIQSHLQAAQQGAEEESGEAAGIQTQQAAKQQPSGQRSRPRSAKPAGLHGPHEAKPSAEGPPAPERGHQHAAKDAEALKENAQPAQVLWNQVATEDDQLDALSVDAHPPSRSREMDQELNDLIAGAASGRRKSAEDALLYEGPELPSRPCTVPNGRLSRGTGSSVFDRLYKQAFSGTYSTKFQRDGSEAPPERTASAAKQAWAKQEPDWDSQGNSPRGSHVGAKCGDRLYVNGMLARSKRLAQAEARKAERQAAELKEVTGRPHITAMARAMRRQSSEPFTWDRLYASLANKTAEERRAAYKKAEAEQEAKQCTFHPSLDTHSSHIVAQRNKAAKENKLDHHEHLYQEALQRRERALNYAQWIPEDCTFHPQISARHSAPSDFGLSLLERMEQHEQMANTRRDAEKYKGQHPLDPDTGRPLFQPLTGRPPAANRNQAHMPVGDYLYGLREGQQDRIGLRGELVQAQFAAEASMPHANARSRTLMARLQARRFRQIYEYLAQVGEVYGQGLDLIGLVTSGGEGLLDTLDGEVKADVEAAARLLAARGMPPAQDPARQLNPMEAIPTGLDLLPAQAEAGDAPSPPEAQQLLITLEAFVGLMAEVVAAGRGIPRAYLLPSPVAKQPDQDLTFHPEISKRSKALARGRRPNGQPVHEALALEGEMTREKLQAMKSMHAENELLGCTFEPALNTKRADQGRAMLLTQMLTSHDPSTFVREWEARGLHGTITESLSQGSSPRGPLPDTGRSLGHMQQKLHDQYDLTEASKGSPQQQLPGSHRPQDESQPGRQQPQPEPQQPLADPMQQQAQQSLPTPSQHQVAGGQVDRAQQGSATRAAKHALREPAEGSGQQGSGTTRLAGTRRSELTQSGSQPDGHAWRVQAPVVSQAKQPATGAVQAGRQPGGLVAASVPGPSSATGAGRLEAGKKPQSSSVEVPGAHVAKTLGIDAHGQPKQALQQPIGGVQQSKLQPEAFRETSFKVGPAAPQAPSSQEDFRIPARAARRLDMDAAATQQQGKLGSIAARAEQWVSAANGAPLGAR</sequence>
<feature type="region of interest" description="Disordered" evidence="2">
    <location>
        <begin position="196"/>
        <end position="218"/>
    </location>
</feature>
<dbReference type="PANTHER" id="PTHR35381">
    <property type="entry name" value="EF-HAND DOMAIN-CONTAINING PROTEIN"/>
    <property type="match status" value="1"/>
</dbReference>
<feature type="compositionally biased region" description="Polar residues" evidence="2">
    <location>
        <begin position="856"/>
        <end position="871"/>
    </location>
</feature>
<comment type="caution">
    <text evidence="3">The sequence shown here is derived from an EMBL/GenBank/DDBJ whole genome shotgun (WGS) entry which is preliminary data.</text>
</comment>
<evidence type="ECO:0000256" key="1">
    <source>
        <dbReference type="SAM" id="Coils"/>
    </source>
</evidence>
<feature type="region of interest" description="Disordered" evidence="2">
    <location>
        <begin position="450"/>
        <end position="476"/>
    </location>
</feature>
<feature type="compositionally biased region" description="Polar residues" evidence="2">
    <location>
        <begin position="819"/>
        <end position="828"/>
    </location>
</feature>
<feature type="compositionally biased region" description="Basic and acidic residues" evidence="2">
    <location>
        <begin position="18"/>
        <end position="31"/>
    </location>
</feature>
<evidence type="ECO:0000256" key="2">
    <source>
        <dbReference type="SAM" id="MobiDB-lite"/>
    </source>
</evidence>
<proteinExistence type="predicted"/>